<reference evidence="3" key="1">
    <citation type="journal article" date="2019" name="Int. J. Syst. Evol. Microbiol.">
        <title>The Global Catalogue of Microorganisms (GCM) 10K type strain sequencing project: providing services to taxonomists for standard genome sequencing and annotation.</title>
        <authorList>
            <consortium name="The Broad Institute Genomics Platform"/>
            <consortium name="The Broad Institute Genome Sequencing Center for Infectious Disease"/>
            <person name="Wu L."/>
            <person name="Ma J."/>
        </authorList>
    </citation>
    <scope>NUCLEOTIDE SEQUENCE [LARGE SCALE GENOMIC DNA]</scope>
    <source>
        <strain evidence="3">KLKA75</strain>
    </source>
</reference>
<protein>
    <submittedName>
        <fullName evidence="2">GyrI-like domain-containing protein</fullName>
    </submittedName>
</protein>
<feature type="domain" description="GyrI-like small molecule binding" evidence="1">
    <location>
        <begin position="11"/>
        <end position="162"/>
    </location>
</feature>
<sequence length="182" mass="19755">MTDAWYAATDEPALVELPAVRGLSVSGQGEPGGAEHSAAVEALYAVAGAAGAAGAPLEGRWWVEDERPPLDVPRAEWRWHLFIKVDGDLTPERVERALDAVRPKLPAAARVHLTEFAEGTSVQVLHHGGYEDEPATLARMDAYMQAENLVRRGLHHEIYLSLSELTILRQPVVRVDPGGARA</sequence>
<organism evidence="2 3">
    <name type="scientific">Actinomadura gamaensis</name>
    <dbReference type="NCBI Taxonomy" id="1763541"/>
    <lineage>
        <taxon>Bacteria</taxon>
        <taxon>Bacillati</taxon>
        <taxon>Actinomycetota</taxon>
        <taxon>Actinomycetes</taxon>
        <taxon>Streptosporangiales</taxon>
        <taxon>Thermomonosporaceae</taxon>
        <taxon>Actinomadura</taxon>
    </lineage>
</organism>
<dbReference type="SUPFAM" id="SSF55136">
    <property type="entry name" value="Probable bacterial effector-binding domain"/>
    <property type="match status" value="1"/>
</dbReference>
<dbReference type="Pfam" id="PF06445">
    <property type="entry name" value="GyrI-like"/>
    <property type="match status" value="1"/>
</dbReference>
<proteinExistence type="predicted"/>
<accession>A0ABV9TZL9</accession>
<dbReference type="Proteomes" id="UP001595872">
    <property type="component" value="Unassembled WGS sequence"/>
</dbReference>
<dbReference type="EMBL" id="JBHSIT010000004">
    <property type="protein sequence ID" value="MFC4908996.1"/>
    <property type="molecule type" value="Genomic_DNA"/>
</dbReference>
<name>A0ABV9TZL9_9ACTN</name>
<comment type="caution">
    <text evidence="2">The sequence shown here is derived from an EMBL/GenBank/DDBJ whole genome shotgun (WGS) entry which is preliminary data.</text>
</comment>
<keyword evidence="3" id="KW-1185">Reference proteome</keyword>
<gene>
    <name evidence="2" type="ORF">ACFPCY_16855</name>
</gene>
<dbReference type="InterPro" id="IPR029442">
    <property type="entry name" value="GyrI-like"/>
</dbReference>
<evidence type="ECO:0000313" key="2">
    <source>
        <dbReference type="EMBL" id="MFC4908996.1"/>
    </source>
</evidence>
<dbReference type="Gene3D" id="3.20.80.10">
    <property type="entry name" value="Regulatory factor, effector binding domain"/>
    <property type="match status" value="1"/>
</dbReference>
<evidence type="ECO:0000259" key="1">
    <source>
        <dbReference type="Pfam" id="PF06445"/>
    </source>
</evidence>
<dbReference type="InterPro" id="IPR011256">
    <property type="entry name" value="Reg_factor_effector_dom_sf"/>
</dbReference>
<dbReference type="RefSeq" id="WP_378256130.1">
    <property type="nucleotide sequence ID" value="NZ_JBHSIT010000004.1"/>
</dbReference>
<evidence type="ECO:0000313" key="3">
    <source>
        <dbReference type="Proteomes" id="UP001595872"/>
    </source>
</evidence>